<evidence type="ECO:0008006" key="2">
    <source>
        <dbReference type="Google" id="ProtNLM"/>
    </source>
</evidence>
<name>A0A831QQ29_9FLAO</name>
<dbReference type="Pfam" id="PF13715">
    <property type="entry name" value="CarbopepD_reg_2"/>
    <property type="match status" value="1"/>
</dbReference>
<organism evidence="1">
    <name type="scientific">Pricia antarctica</name>
    <dbReference type="NCBI Taxonomy" id="641691"/>
    <lineage>
        <taxon>Bacteria</taxon>
        <taxon>Pseudomonadati</taxon>
        <taxon>Bacteroidota</taxon>
        <taxon>Flavobacteriia</taxon>
        <taxon>Flavobacteriales</taxon>
        <taxon>Flavobacteriaceae</taxon>
        <taxon>Pricia</taxon>
    </lineage>
</organism>
<evidence type="ECO:0000313" key="1">
    <source>
        <dbReference type="EMBL" id="HEA20692.1"/>
    </source>
</evidence>
<gene>
    <name evidence="1" type="ORF">ENH87_07215</name>
</gene>
<proteinExistence type="predicted"/>
<reference evidence="1" key="1">
    <citation type="journal article" date="2020" name="mSystems">
        <title>Genome- and Community-Level Interaction Insights into Carbon Utilization and Element Cycling Functions of Hydrothermarchaeota in Hydrothermal Sediment.</title>
        <authorList>
            <person name="Zhou Z."/>
            <person name="Liu Y."/>
            <person name="Xu W."/>
            <person name="Pan J."/>
            <person name="Luo Z.H."/>
            <person name="Li M."/>
        </authorList>
    </citation>
    <scope>NUCLEOTIDE SEQUENCE [LARGE SCALE GENOMIC DNA]</scope>
    <source>
        <strain evidence="1">HyVt-345</strain>
    </source>
</reference>
<dbReference type="AlphaFoldDB" id="A0A831QQ29"/>
<dbReference type="Proteomes" id="UP000886191">
    <property type="component" value="Unassembled WGS sequence"/>
</dbReference>
<dbReference type="SUPFAM" id="SSF49464">
    <property type="entry name" value="Carboxypeptidase regulatory domain-like"/>
    <property type="match status" value="1"/>
</dbReference>
<protein>
    <recommendedName>
        <fullName evidence="2">CarboxypepD_reg-like domain-containing protein</fullName>
    </recommendedName>
</protein>
<comment type="caution">
    <text evidence="1">The sequence shown here is derived from an EMBL/GenBank/DDBJ whole genome shotgun (WGS) entry which is preliminary data.</text>
</comment>
<accession>A0A831QQ29</accession>
<dbReference type="EMBL" id="DRGL01000024">
    <property type="protein sequence ID" value="HEA20692.1"/>
    <property type="molecule type" value="Genomic_DNA"/>
</dbReference>
<dbReference type="InterPro" id="IPR008969">
    <property type="entry name" value="CarboxyPept-like_regulatory"/>
</dbReference>
<sequence>MKVRPTEKSPSRSKLSVRFSLSILHIHFFFILLSATSLCGQDLISDNLEGQVYSESGDVAATHVLNVTTERATITDTNGYFSIPVKLNDTLVISAVQYKRKQIIVTSAILESKRVGIPLVAALVELDEVVVTPYNLSGDMAKDLSTLIIEPVVTASTLGLPNAYVKPMSKAERELFAATANSFMSLDPLINTITGRKKLLKDRVARNKTYARTERVRSFYVDSLYTTELRIPQNKIEDFLYFCEVDTIFQSLVDTHDRLAIWEFMKGKSVTYLGYIEERENRKNKK</sequence>